<evidence type="ECO:0008006" key="4">
    <source>
        <dbReference type="Google" id="ProtNLM"/>
    </source>
</evidence>
<dbReference type="EMBL" id="OU015584">
    <property type="protein sequence ID" value="CAG5078894.1"/>
    <property type="molecule type" value="Genomic_DNA"/>
</dbReference>
<organism evidence="2 3">
    <name type="scientific">Parvicella tangerina</name>
    <dbReference type="NCBI Taxonomy" id="2829795"/>
    <lineage>
        <taxon>Bacteria</taxon>
        <taxon>Pseudomonadati</taxon>
        <taxon>Bacteroidota</taxon>
        <taxon>Flavobacteriia</taxon>
        <taxon>Flavobacteriales</taxon>
        <taxon>Parvicellaceae</taxon>
        <taxon>Parvicella</taxon>
    </lineage>
</organism>
<dbReference type="RefSeq" id="WP_258541024.1">
    <property type="nucleotide sequence ID" value="NZ_OU015584.1"/>
</dbReference>
<evidence type="ECO:0000313" key="3">
    <source>
        <dbReference type="Proteomes" id="UP000683507"/>
    </source>
</evidence>
<reference evidence="2" key="1">
    <citation type="submission" date="2021-04" db="EMBL/GenBank/DDBJ databases">
        <authorList>
            <person name="Rodrigo-Torres L."/>
            <person name="Arahal R. D."/>
            <person name="Lucena T."/>
        </authorList>
    </citation>
    <scope>NUCLEOTIDE SEQUENCE</scope>
    <source>
        <strain evidence="2">AS29M-1</strain>
    </source>
</reference>
<keyword evidence="3" id="KW-1185">Reference proteome</keyword>
<dbReference type="KEGG" id="ptan:CRYO30217_00800"/>
<proteinExistence type="predicted"/>
<evidence type="ECO:0000313" key="2">
    <source>
        <dbReference type="EMBL" id="CAG5078894.1"/>
    </source>
</evidence>
<evidence type="ECO:0000256" key="1">
    <source>
        <dbReference type="SAM" id="SignalP"/>
    </source>
</evidence>
<dbReference type="AlphaFoldDB" id="A0A916JKI4"/>
<gene>
    <name evidence="2" type="ORF">CRYO30217_00800</name>
</gene>
<dbReference type="SUPFAM" id="SSF56935">
    <property type="entry name" value="Porins"/>
    <property type="match status" value="1"/>
</dbReference>
<sequence length="848" mass="96049">MNLRLIILSTLLVSAVSAAYSQKDTTAVDDTTSNFIPLFIINDDNGDDNSGQVQNISGLLQSSRDVYAKQVGFNFSFARFRMRGYDSDANTILLNGMPGNDPESGYAIWAYWGGLNDITRYPEVKTGIASSQTTFGGLLGYTNINLNASSKRPGTRVSYAATNRTYRHRLMVTHNTGWMKGDWAVSMSLSGRYSKEGYVDGTFYRGYSYFLGIEKKLSEKHSMNLAYFAAPTIQGRQGIAVQEAYDLTGNNFYNPYWGYQTDPESGELVKRNARVRNNHVNYLILSDKYEINKKSNIKATVYYQFGRTGNSNLNWNNTSDPRPDYYRYLPSYSYNGGYTESGDMYNALWTANDPTTTQLDFNSMYFANSKNLYTVENANGTGETVVGNRSKYIIEEYRQDPTRLGIYGVYNNQLNDNLHLMAGVNGYNYKSENYRLIKDLLGGDYWLDVDQFAERDFDDPEVAMNDLSTPNKIVKEGDRYSYDYDIHIQYGEVFSNMDFKIGKSIDGYVGASLSATQFWRHGNIANGKFPENSAGDSEKQKFFNYGVKGGLIYKISGRHIINLNALHQTKAPLTRNSFISPRTRDQVVDGLSSSVITSGDINYLVRYPKLKARATYFYTMANNLTWSRSFYHDEYRNFVNYMMTGVDKLYQGVEIGVEGNVTSTIVASAAFTKGLFTYNSRPNATITVDNSLEELAKDKTIYLKNYRIGNGPQTAASIGLKYNSPKYWYIGVNGNYVTDIFLDPNPDRRTEEALEGYVDTDPQVEEILAPTELEGGFMLNAFAGWSYRMKDNRYLRININVNNVLNNTSFRSGGYEQLRYDASAIGKFPPKYGYAYGLSYFAMITYMF</sequence>
<feature type="chain" id="PRO_5037254025" description="TonB-dependent receptor" evidence="1">
    <location>
        <begin position="19"/>
        <end position="848"/>
    </location>
</feature>
<keyword evidence="1" id="KW-0732">Signal</keyword>
<accession>A0A916JKI4</accession>
<protein>
    <recommendedName>
        <fullName evidence="4">TonB-dependent receptor</fullName>
    </recommendedName>
</protein>
<dbReference type="Proteomes" id="UP000683507">
    <property type="component" value="Chromosome"/>
</dbReference>
<name>A0A916JKI4_9FLAO</name>
<feature type="signal peptide" evidence="1">
    <location>
        <begin position="1"/>
        <end position="18"/>
    </location>
</feature>